<proteinExistence type="predicted"/>
<dbReference type="RefSeq" id="WP_221788401.1">
    <property type="nucleotide sequence ID" value="NZ_JACLIC010000018.1"/>
</dbReference>
<sequence length="42" mass="4714">MKNVYSKPTIEKVAGFKESTKGFFAGKWTDVFGGKAIVRIEF</sequence>
<keyword evidence="2" id="KW-1185">Reference proteome</keyword>
<comment type="caution">
    <text evidence="1">The sequence shown here is derived from an EMBL/GenBank/DDBJ whole genome shotgun (WGS) entry which is preliminary data.</text>
</comment>
<gene>
    <name evidence="1" type="ORF">H7T88_10755</name>
</gene>
<protein>
    <submittedName>
        <fullName evidence="1">Lasso RiPP family leader peptide-containing protein</fullName>
    </submittedName>
</protein>
<evidence type="ECO:0000313" key="1">
    <source>
        <dbReference type="EMBL" id="MBY0203691.1"/>
    </source>
</evidence>
<organism evidence="1 2">
    <name type="scientific">Paenibacillus cucumis</name>
    <name type="common">ex Kampfer et al. 2016</name>
    <dbReference type="NCBI Taxonomy" id="1776858"/>
    <lineage>
        <taxon>Bacteria</taxon>
        <taxon>Bacillati</taxon>
        <taxon>Bacillota</taxon>
        <taxon>Bacilli</taxon>
        <taxon>Bacillales</taxon>
        <taxon>Paenibacillaceae</taxon>
        <taxon>Paenibacillus</taxon>
    </lineage>
</organism>
<dbReference type="Proteomes" id="UP000706031">
    <property type="component" value="Unassembled WGS sequence"/>
</dbReference>
<reference evidence="1 2" key="1">
    <citation type="submission" date="2020-08" db="EMBL/GenBank/DDBJ databases">
        <title>Fungal Genomes of the International Space Station.</title>
        <authorList>
            <person name="Seuylemezian A."/>
            <person name="Singh N.K."/>
            <person name="Wood J."/>
            <person name="Venkateswaran K."/>
        </authorList>
    </citation>
    <scope>NUCLEOTIDE SEQUENCE [LARGE SCALE GENOMIC DNA]</scope>
    <source>
        <strain evidence="1 2">S/N-304-OC-R4</strain>
    </source>
</reference>
<dbReference type="EMBL" id="JACLIC010000018">
    <property type="protein sequence ID" value="MBY0203691.1"/>
    <property type="molecule type" value="Genomic_DNA"/>
</dbReference>
<accession>A0ABS7KHX0</accession>
<name>A0ABS7KHX0_9BACL</name>
<dbReference type="NCBIfam" id="NF033521">
    <property type="entry name" value="lasso_leader_L3"/>
    <property type="match status" value="1"/>
</dbReference>
<evidence type="ECO:0000313" key="2">
    <source>
        <dbReference type="Proteomes" id="UP000706031"/>
    </source>
</evidence>